<dbReference type="STRING" id="215743.ROSMUCSMR3_03527"/>
<dbReference type="GO" id="GO:0007059">
    <property type="term" value="P:chromosome segregation"/>
    <property type="evidence" value="ECO:0007669"/>
    <property type="project" value="TreeGrafter"/>
</dbReference>
<dbReference type="Proteomes" id="UP000030021">
    <property type="component" value="Unassembled WGS sequence"/>
</dbReference>
<dbReference type="InterPro" id="IPR036086">
    <property type="entry name" value="ParB/Sulfiredoxin_sf"/>
</dbReference>
<reference evidence="2 3" key="1">
    <citation type="submission" date="2013-01" db="EMBL/GenBank/DDBJ databases">
        <authorList>
            <person name="Fiebig A."/>
            <person name="Goeker M."/>
            <person name="Klenk H.-P.P."/>
        </authorList>
    </citation>
    <scope>NUCLEOTIDE SEQUENCE [LARGE SCALE GENOMIC DNA]</scope>
    <source>
        <strain evidence="2 3">DSM 17069</strain>
    </source>
</reference>
<dbReference type="RefSeq" id="WP_037268632.1">
    <property type="nucleotide sequence ID" value="NZ_KN293975.1"/>
</dbReference>
<dbReference type="EMBL" id="AONH01000016">
    <property type="protein sequence ID" value="KGM86728.1"/>
    <property type="molecule type" value="Genomic_DNA"/>
</dbReference>
<dbReference type="GO" id="GO:0005694">
    <property type="term" value="C:chromosome"/>
    <property type="evidence" value="ECO:0007669"/>
    <property type="project" value="TreeGrafter"/>
</dbReference>
<dbReference type="eggNOG" id="COG1475">
    <property type="taxonomic scope" value="Bacteria"/>
</dbReference>
<protein>
    <submittedName>
        <fullName evidence="2">Putative transcriptional regulator</fullName>
    </submittedName>
</protein>
<dbReference type="InterPro" id="IPR003115">
    <property type="entry name" value="ParB_N"/>
</dbReference>
<gene>
    <name evidence="2" type="ORF">rosmuc_03021</name>
</gene>
<dbReference type="AlphaFoldDB" id="A0A0A0HKN9"/>
<feature type="domain" description="ParB-like N-terminal" evidence="1">
    <location>
        <begin position="9"/>
        <end position="96"/>
    </location>
</feature>
<evidence type="ECO:0000259" key="1">
    <source>
        <dbReference type="SMART" id="SM00470"/>
    </source>
</evidence>
<sequence length="284" mass="31301">MIEHLSTIAELPIEAIKVEDRLRNVSRKHVESLKASIRQSGFRGKIWVRRKKDGDYLVEGLHRLTAMQELGETVVPVDLFRCNDAEARMMEIDGNLASQPLIPVDLALFLAERKSAYERLHPEAKAATGAGLASKRWDTAEMISVASFAESVAENLGLSERHVRNFVRAGSLLRREEIERLRAAPKRVEVMDLIDIGKMGEAEERGFVVEELSAGRSKTVKAAREAYRAARGEAPAPASPKDATLARLMDAWDRAGKGARMAFLEERGAEVAALFGEIEQGGAA</sequence>
<dbReference type="SUPFAM" id="SSF110849">
    <property type="entry name" value="ParB/Sulfiredoxin"/>
    <property type="match status" value="1"/>
</dbReference>
<name>A0A0A0HKN9_9RHOB</name>
<dbReference type="SMART" id="SM00470">
    <property type="entry name" value="ParB"/>
    <property type="match status" value="1"/>
</dbReference>
<dbReference type="InterPro" id="IPR050336">
    <property type="entry name" value="Chromosome_partition/occlusion"/>
</dbReference>
<dbReference type="Gene3D" id="3.90.1530.10">
    <property type="entry name" value="Conserved hypothetical protein from pyrococcus furiosus pfu- 392566-001, ParB domain"/>
    <property type="match status" value="1"/>
</dbReference>
<evidence type="ECO:0000313" key="3">
    <source>
        <dbReference type="Proteomes" id="UP000030021"/>
    </source>
</evidence>
<dbReference type="OrthoDB" id="2053844at2"/>
<dbReference type="PATRIC" id="fig|1288298.3.peg.3033"/>
<comment type="caution">
    <text evidence="2">The sequence shown here is derived from an EMBL/GenBank/DDBJ whole genome shotgun (WGS) entry which is preliminary data.</text>
</comment>
<proteinExistence type="predicted"/>
<dbReference type="HOGENOM" id="CLU_054511_1_0_5"/>
<organism evidence="2 3">
    <name type="scientific">Roseovarius mucosus DSM 17069</name>
    <dbReference type="NCBI Taxonomy" id="1288298"/>
    <lineage>
        <taxon>Bacteria</taxon>
        <taxon>Pseudomonadati</taxon>
        <taxon>Pseudomonadota</taxon>
        <taxon>Alphaproteobacteria</taxon>
        <taxon>Rhodobacterales</taxon>
        <taxon>Roseobacteraceae</taxon>
        <taxon>Roseovarius</taxon>
    </lineage>
</organism>
<accession>A0A0A0HKN9</accession>
<dbReference type="PANTHER" id="PTHR33375">
    <property type="entry name" value="CHROMOSOME-PARTITIONING PROTEIN PARB-RELATED"/>
    <property type="match status" value="1"/>
</dbReference>
<dbReference type="PANTHER" id="PTHR33375:SF1">
    <property type="entry name" value="CHROMOSOME-PARTITIONING PROTEIN PARB-RELATED"/>
    <property type="match status" value="1"/>
</dbReference>
<evidence type="ECO:0000313" key="2">
    <source>
        <dbReference type="EMBL" id="KGM86728.1"/>
    </source>
</evidence>
<dbReference type="Pfam" id="PF02195">
    <property type="entry name" value="ParB_N"/>
    <property type="match status" value="1"/>
</dbReference>